<feature type="non-terminal residue" evidence="1">
    <location>
        <position position="1"/>
    </location>
</feature>
<protein>
    <recommendedName>
        <fullName evidence="2">Spore coat protein U domain-containing protein</fullName>
    </recommendedName>
</protein>
<evidence type="ECO:0000313" key="1">
    <source>
        <dbReference type="EMBL" id="KKK75634.1"/>
    </source>
</evidence>
<evidence type="ECO:0008006" key="2">
    <source>
        <dbReference type="Google" id="ProtNLM"/>
    </source>
</evidence>
<reference evidence="1" key="1">
    <citation type="journal article" date="2015" name="Nature">
        <title>Complex archaea that bridge the gap between prokaryotes and eukaryotes.</title>
        <authorList>
            <person name="Spang A."/>
            <person name="Saw J.H."/>
            <person name="Jorgensen S.L."/>
            <person name="Zaremba-Niedzwiedzka K."/>
            <person name="Martijn J."/>
            <person name="Lind A.E."/>
            <person name="van Eijk R."/>
            <person name="Schleper C."/>
            <person name="Guy L."/>
            <person name="Ettema T.J."/>
        </authorList>
    </citation>
    <scope>NUCLEOTIDE SEQUENCE</scope>
</reference>
<gene>
    <name evidence="1" type="ORF">LCGC14_2871740</name>
</gene>
<organism evidence="1">
    <name type="scientific">marine sediment metagenome</name>
    <dbReference type="NCBI Taxonomy" id="412755"/>
    <lineage>
        <taxon>unclassified sequences</taxon>
        <taxon>metagenomes</taxon>
        <taxon>ecological metagenomes</taxon>
    </lineage>
</organism>
<proteinExistence type="predicted"/>
<dbReference type="AlphaFoldDB" id="A0A0F9AAV6"/>
<sequence>LIDIVCNGNAALATFVISDDDGIHETGANANRLQHATLPAEYISYSFSYNPITATVPKGVAQTITLTGTISSAAYNISTLPGVYSDTVIMTIVP</sequence>
<comment type="caution">
    <text evidence="1">The sequence shown here is derived from an EMBL/GenBank/DDBJ whole genome shotgun (WGS) entry which is preliminary data.</text>
</comment>
<dbReference type="EMBL" id="LAZR01055773">
    <property type="protein sequence ID" value="KKK75634.1"/>
    <property type="molecule type" value="Genomic_DNA"/>
</dbReference>
<name>A0A0F9AAV6_9ZZZZ</name>
<accession>A0A0F9AAV6</accession>